<sequence length="248" mass="28778">MWCTKLRHHIRATSLAVKLAVKLAVNVALPLLMVIEPGHEYLGEVPVVRPSEPRQYHFIGNGIDMKFKFLEKYESDKHFEPGSSTLTILESECKHPLNRFDYDDDGNSSADDVCDDTSDGPVTIKCGDEYVRRSATIMYREEYLGRSATTREVDFSSKGNEFRDISNLKESFRNLSFSSFRKEEKAKRGDHHPKRATTKLADFYSKKKKTFNKFFRVKELSRQVEELSRQFSRRREFLAFILPHPPSI</sequence>
<dbReference type="InParanoid" id="A0A200PLN2"/>
<name>A0A200PLN2_MACCD</name>
<organism evidence="2 3">
    <name type="scientific">Macleaya cordata</name>
    <name type="common">Five-seeded plume-poppy</name>
    <name type="synonym">Bocconia cordata</name>
    <dbReference type="NCBI Taxonomy" id="56857"/>
    <lineage>
        <taxon>Eukaryota</taxon>
        <taxon>Viridiplantae</taxon>
        <taxon>Streptophyta</taxon>
        <taxon>Embryophyta</taxon>
        <taxon>Tracheophyta</taxon>
        <taxon>Spermatophyta</taxon>
        <taxon>Magnoliopsida</taxon>
        <taxon>Ranunculales</taxon>
        <taxon>Papaveraceae</taxon>
        <taxon>Papaveroideae</taxon>
        <taxon>Macleaya</taxon>
    </lineage>
</organism>
<feature type="chain" id="PRO_5011990037" evidence="1">
    <location>
        <begin position="25"/>
        <end position="248"/>
    </location>
</feature>
<keyword evidence="1" id="KW-0732">Signal</keyword>
<proteinExistence type="predicted"/>
<reference evidence="2 3" key="1">
    <citation type="journal article" date="2017" name="Mol. Plant">
        <title>The Genome of Medicinal Plant Macleaya cordata Provides New Insights into Benzylisoquinoline Alkaloids Metabolism.</title>
        <authorList>
            <person name="Liu X."/>
            <person name="Liu Y."/>
            <person name="Huang P."/>
            <person name="Ma Y."/>
            <person name="Qing Z."/>
            <person name="Tang Q."/>
            <person name="Cao H."/>
            <person name="Cheng P."/>
            <person name="Zheng Y."/>
            <person name="Yuan Z."/>
            <person name="Zhou Y."/>
            <person name="Liu J."/>
            <person name="Tang Z."/>
            <person name="Zhuo Y."/>
            <person name="Zhang Y."/>
            <person name="Yu L."/>
            <person name="Huang J."/>
            <person name="Yang P."/>
            <person name="Peng Q."/>
            <person name="Zhang J."/>
            <person name="Jiang W."/>
            <person name="Zhang Z."/>
            <person name="Lin K."/>
            <person name="Ro D.K."/>
            <person name="Chen X."/>
            <person name="Xiong X."/>
            <person name="Shang Y."/>
            <person name="Huang S."/>
            <person name="Zeng J."/>
        </authorList>
    </citation>
    <scope>NUCLEOTIDE SEQUENCE [LARGE SCALE GENOMIC DNA]</scope>
    <source>
        <strain evidence="3">cv. BLH2017</strain>
        <tissue evidence="2">Root</tissue>
    </source>
</reference>
<dbReference type="EMBL" id="MVGT01004544">
    <property type="protein sequence ID" value="OUZ99110.1"/>
    <property type="molecule type" value="Genomic_DNA"/>
</dbReference>
<dbReference type="Proteomes" id="UP000195402">
    <property type="component" value="Unassembled WGS sequence"/>
</dbReference>
<keyword evidence="3" id="KW-1185">Reference proteome</keyword>
<gene>
    <name evidence="2" type="ORF">BVC80_9077g39</name>
</gene>
<evidence type="ECO:0000313" key="3">
    <source>
        <dbReference type="Proteomes" id="UP000195402"/>
    </source>
</evidence>
<evidence type="ECO:0000256" key="1">
    <source>
        <dbReference type="SAM" id="SignalP"/>
    </source>
</evidence>
<accession>A0A200PLN2</accession>
<comment type="caution">
    <text evidence="2">The sequence shown here is derived from an EMBL/GenBank/DDBJ whole genome shotgun (WGS) entry which is preliminary data.</text>
</comment>
<feature type="signal peptide" evidence="1">
    <location>
        <begin position="1"/>
        <end position="24"/>
    </location>
</feature>
<dbReference type="AlphaFoldDB" id="A0A200PLN2"/>
<evidence type="ECO:0000313" key="2">
    <source>
        <dbReference type="EMBL" id="OUZ99110.1"/>
    </source>
</evidence>
<protein>
    <submittedName>
        <fullName evidence="2">Uncharacterized protein</fullName>
    </submittedName>
</protein>